<evidence type="ECO:0000256" key="1">
    <source>
        <dbReference type="SAM" id="Phobius"/>
    </source>
</evidence>
<keyword evidence="1" id="KW-1133">Transmembrane helix</keyword>
<dbReference type="EMBL" id="LKST01000002">
    <property type="protein sequence ID" value="KQB84078.1"/>
    <property type="molecule type" value="Genomic_DNA"/>
</dbReference>
<dbReference type="STRING" id="1544416.Cocul_00874"/>
<organism evidence="2 3">
    <name type="scientific">Corynebacterium oculi</name>
    <dbReference type="NCBI Taxonomy" id="1544416"/>
    <lineage>
        <taxon>Bacteria</taxon>
        <taxon>Bacillati</taxon>
        <taxon>Actinomycetota</taxon>
        <taxon>Actinomycetes</taxon>
        <taxon>Mycobacteriales</taxon>
        <taxon>Corynebacteriaceae</taxon>
        <taxon>Corynebacterium</taxon>
    </lineage>
</organism>
<dbReference type="PATRIC" id="fig|1544416.3.peg.873"/>
<comment type="caution">
    <text evidence="2">The sequence shown here is derived from an EMBL/GenBank/DDBJ whole genome shotgun (WGS) entry which is preliminary data.</text>
</comment>
<evidence type="ECO:0008006" key="4">
    <source>
        <dbReference type="Google" id="ProtNLM"/>
    </source>
</evidence>
<keyword evidence="3" id="KW-1185">Reference proteome</keyword>
<dbReference type="AlphaFoldDB" id="A0A0Q0U8S6"/>
<evidence type="ECO:0000313" key="3">
    <source>
        <dbReference type="Proteomes" id="UP000050517"/>
    </source>
</evidence>
<keyword evidence="1" id="KW-0812">Transmembrane</keyword>
<gene>
    <name evidence="2" type="ORF">Cocul_00874</name>
</gene>
<reference evidence="2 3" key="1">
    <citation type="submission" date="2015-10" db="EMBL/GenBank/DDBJ databases">
        <title>Corynebacteirum lowii and Corynebacterium oculi species nova, derived from human clinical disease and and emended description of Corynebacterium mastiditis.</title>
        <authorList>
            <person name="Bernard K."/>
            <person name="Pacheco A.L."/>
            <person name="Mcdougall C."/>
            <person name="Burtx T."/>
            <person name="Weibe D."/>
            <person name="Tyler S."/>
            <person name="Olson A.B."/>
            <person name="Cnockaert M."/>
            <person name="Eguchi H."/>
            <person name="Kuwahara T."/>
            <person name="Nakayama-Imaohji H."/>
            <person name="Boudewijins M."/>
            <person name="Van Hoecke F."/>
            <person name="Bernier A.-M."/>
            <person name="Vandamme P."/>
        </authorList>
    </citation>
    <scope>NUCLEOTIDE SEQUENCE [LARGE SCALE GENOMIC DNA]</scope>
    <source>
        <strain evidence="2 3">NML 130210</strain>
    </source>
</reference>
<feature type="transmembrane region" description="Helical" evidence="1">
    <location>
        <begin position="45"/>
        <end position="68"/>
    </location>
</feature>
<dbReference type="Proteomes" id="UP000050517">
    <property type="component" value="Unassembled WGS sequence"/>
</dbReference>
<keyword evidence="1" id="KW-0472">Membrane</keyword>
<sequence>MITDMVVQSHDAVMGFVDVVAMPGQNIRPQAPGEFGAKINNLLNIATWVAIAICIFGVIASGITFLVARNRGMSEEVTEMALRIGGGCLLVGSASGVVQMLM</sequence>
<proteinExistence type="predicted"/>
<protein>
    <recommendedName>
        <fullName evidence="4">TrbC/VIRB2 family protein</fullName>
    </recommendedName>
</protein>
<accession>A0A0Q0U8S6</accession>
<dbReference type="RefSeq" id="WP_055122081.1">
    <property type="nucleotide sequence ID" value="NZ_LKST01000002.1"/>
</dbReference>
<evidence type="ECO:0000313" key="2">
    <source>
        <dbReference type="EMBL" id="KQB84078.1"/>
    </source>
</evidence>
<name>A0A0Q0U8S6_9CORY</name>
<feature type="transmembrane region" description="Helical" evidence="1">
    <location>
        <begin position="80"/>
        <end position="101"/>
    </location>
</feature>